<dbReference type="InterPro" id="IPR017441">
    <property type="entry name" value="Protein_kinase_ATP_BS"/>
</dbReference>
<name>A0A1J1HUD4_9DIPT</name>
<dbReference type="PROSITE" id="PS50017">
    <property type="entry name" value="DEATH_DOMAIN"/>
    <property type="match status" value="1"/>
</dbReference>
<feature type="domain" description="Death" evidence="13">
    <location>
        <begin position="32"/>
        <end position="98"/>
    </location>
</feature>
<dbReference type="AlphaFoldDB" id="A0A1J1HUD4"/>
<evidence type="ECO:0000259" key="13">
    <source>
        <dbReference type="PROSITE" id="PS50017"/>
    </source>
</evidence>
<evidence type="ECO:0000313" key="15">
    <source>
        <dbReference type="Proteomes" id="UP000183832"/>
    </source>
</evidence>
<dbReference type="SMART" id="SM00220">
    <property type="entry name" value="S_TKc"/>
    <property type="match status" value="1"/>
</dbReference>
<evidence type="ECO:0000256" key="8">
    <source>
        <dbReference type="ARBA" id="ARBA00047899"/>
    </source>
</evidence>
<keyword evidence="6" id="KW-0418">Kinase</keyword>
<dbReference type="Pfam" id="PF07714">
    <property type="entry name" value="PK_Tyr_Ser-Thr"/>
    <property type="match status" value="1"/>
</dbReference>
<dbReference type="Gene3D" id="1.10.533.10">
    <property type="entry name" value="Death Domain, Fas"/>
    <property type="match status" value="1"/>
</dbReference>
<keyword evidence="5 10" id="KW-0547">Nucleotide-binding</keyword>
<dbReference type="PANTHER" id="PTHR27001">
    <property type="entry name" value="OS01G0253100 PROTEIN"/>
    <property type="match status" value="1"/>
</dbReference>
<keyword evidence="7 10" id="KW-0067">ATP-binding</keyword>
<dbReference type="Pfam" id="PF00531">
    <property type="entry name" value="Death"/>
    <property type="match status" value="1"/>
</dbReference>
<dbReference type="SMART" id="SM00005">
    <property type="entry name" value="DEATH"/>
    <property type="match status" value="1"/>
</dbReference>
<dbReference type="SUPFAM" id="SSF56112">
    <property type="entry name" value="Protein kinase-like (PK-like)"/>
    <property type="match status" value="1"/>
</dbReference>
<reference evidence="14 15" key="1">
    <citation type="submission" date="2015-04" db="EMBL/GenBank/DDBJ databases">
        <authorList>
            <person name="Syromyatnikov M.Y."/>
            <person name="Popov V.N."/>
        </authorList>
    </citation>
    <scope>NUCLEOTIDE SEQUENCE [LARGE SCALE GENOMIC DNA]</scope>
</reference>
<dbReference type="OrthoDB" id="4062651at2759"/>
<dbReference type="InterPro" id="IPR011029">
    <property type="entry name" value="DEATH-like_dom_sf"/>
</dbReference>
<comment type="catalytic activity">
    <reaction evidence="8">
        <text>L-threonyl-[protein] + ATP = O-phospho-L-threonyl-[protein] + ADP + H(+)</text>
        <dbReference type="Rhea" id="RHEA:46608"/>
        <dbReference type="Rhea" id="RHEA-COMP:11060"/>
        <dbReference type="Rhea" id="RHEA-COMP:11605"/>
        <dbReference type="ChEBI" id="CHEBI:15378"/>
        <dbReference type="ChEBI" id="CHEBI:30013"/>
        <dbReference type="ChEBI" id="CHEBI:30616"/>
        <dbReference type="ChEBI" id="CHEBI:61977"/>
        <dbReference type="ChEBI" id="CHEBI:456216"/>
        <dbReference type="EC" id="2.7.11.1"/>
    </reaction>
</comment>
<evidence type="ECO:0000256" key="10">
    <source>
        <dbReference type="PROSITE-ProRule" id="PRU10141"/>
    </source>
</evidence>
<dbReference type="STRING" id="568069.A0A1J1HUD4"/>
<dbReference type="GO" id="GO:0005524">
    <property type="term" value="F:ATP binding"/>
    <property type="evidence" value="ECO:0007669"/>
    <property type="project" value="UniProtKB-UniRule"/>
</dbReference>
<dbReference type="InterPro" id="IPR000719">
    <property type="entry name" value="Prot_kinase_dom"/>
</dbReference>
<proteinExistence type="inferred from homology"/>
<dbReference type="PANTHER" id="PTHR27001:SF939">
    <property type="entry name" value="INTERLEUKIN 1 RECEPTOR ASSOCIATED KINASE 1"/>
    <property type="match status" value="1"/>
</dbReference>
<dbReference type="InterPro" id="IPR001245">
    <property type="entry name" value="Ser-Thr/Tyr_kinase_cat_dom"/>
</dbReference>
<evidence type="ECO:0000256" key="11">
    <source>
        <dbReference type="RuleBase" id="RU000304"/>
    </source>
</evidence>
<dbReference type="EC" id="2.7.11.1" evidence="2"/>
<dbReference type="InterPro" id="IPR011009">
    <property type="entry name" value="Kinase-like_dom_sf"/>
</dbReference>
<gene>
    <name evidence="14" type="primary">putative Serine</name>
    <name evidence="14" type="synonym">threonine-protein kinase pelle</name>
    <name evidence="14" type="ORF">CLUMA_CG005328</name>
</gene>
<evidence type="ECO:0000256" key="2">
    <source>
        <dbReference type="ARBA" id="ARBA00012513"/>
    </source>
</evidence>
<dbReference type="PROSITE" id="PS00108">
    <property type="entry name" value="PROTEIN_KINASE_ST"/>
    <property type="match status" value="1"/>
</dbReference>
<dbReference type="FunFam" id="1.10.510.10:FF:000754">
    <property type="entry name" value="Interleukin-1 receptor-associated kinase"/>
    <property type="match status" value="1"/>
</dbReference>
<dbReference type="Gene3D" id="1.10.510.10">
    <property type="entry name" value="Transferase(Phosphotransferase) domain 1"/>
    <property type="match status" value="1"/>
</dbReference>
<protein>
    <recommendedName>
        <fullName evidence="2">non-specific serine/threonine protein kinase</fullName>
        <ecNumber evidence="2">2.7.11.1</ecNumber>
    </recommendedName>
</protein>
<keyword evidence="3 11" id="KW-0723">Serine/threonine-protein kinase</keyword>
<sequence>MSSSQIIHLDLARLPVNQKENLCKILDQNDCWEELGFLMKFSEFDIANVKTEAIRLRRSPSGVLLMKWERYAHNVTELFKLLADMQHFQAMEEIKDLVHVKYHVWLSPTKPHLSRLLAEESKKQLNMSPHDHSQIFKNAKKNLMQENSPKSEFKENLKELLNIPEIPIKELEDATNKWSEENVLGKGGFGVVYKGEWISTKVAIKKLEYRESRSGSSKEHLIQSLNELRHLNHCRHDNILPVYGYAMKDETCLVVYQLMPGGSLEERLSKRSGHEPLTWPQRWIVSKGTARGLQYLHRYSSKPLIHGDIKPANILLDTCCEPKIGDFGLSREGHVGDECQELSRVFGTKPYLPQEFLTRNLFSTKVDVFSFGVVLFELATGHKAHDKLRKHVFLYDLMARVDESSIEVIKNVIDKVTPNDEACFNLCKLMIYLGKKCTDCNPNFRPEMMSVLKALETFVPVVST</sequence>
<feature type="domain" description="Protein kinase" evidence="12">
    <location>
        <begin position="178"/>
        <end position="459"/>
    </location>
</feature>
<evidence type="ECO:0000256" key="3">
    <source>
        <dbReference type="ARBA" id="ARBA00022527"/>
    </source>
</evidence>
<dbReference type="Gene3D" id="3.30.200.20">
    <property type="entry name" value="Phosphorylase Kinase, domain 1"/>
    <property type="match status" value="1"/>
</dbReference>
<feature type="binding site" evidence="10">
    <location>
        <position position="206"/>
    </location>
    <ligand>
        <name>ATP</name>
        <dbReference type="ChEBI" id="CHEBI:30616"/>
    </ligand>
</feature>
<evidence type="ECO:0000256" key="4">
    <source>
        <dbReference type="ARBA" id="ARBA00022679"/>
    </source>
</evidence>
<dbReference type="SUPFAM" id="SSF47986">
    <property type="entry name" value="DEATH domain"/>
    <property type="match status" value="1"/>
</dbReference>
<dbReference type="GO" id="GO:0005886">
    <property type="term" value="C:plasma membrane"/>
    <property type="evidence" value="ECO:0007669"/>
    <property type="project" value="TreeGrafter"/>
</dbReference>
<comment type="similarity">
    <text evidence="1">Belongs to the protein kinase superfamily. TKL Ser/Thr protein kinase family. Pelle subfamily.</text>
</comment>
<dbReference type="EMBL" id="CVRI01000021">
    <property type="protein sequence ID" value="CRK91680.1"/>
    <property type="molecule type" value="Genomic_DNA"/>
</dbReference>
<evidence type="ECO:0000256" key="9">
    <source>
        <dbReference type="ARBA" id="ARBA00048679"/>
    </source>
</evidence>
<accession>A0A1J1HUD4</accession>
<keyword evidence="15" id="KW-1185">Reference proteome</keyword>
<keyword evidence="4" id="KW-0808">Transferase</keyword>
<dbReference type="PROSITE" id="PS00107">
    <property type="entry name" value="PROTEIN_KINASE_ATP"/>
    <property type="match status" value="1"/>
</dbReference>
<organism evidence="14 15">
    <name type="scientific">Clunio marinus</name>
    <dbReference type="NCBI Taxonomy" id="568069"/>
    <lineage>
        <taxon>Eukaryota</taxon>
        <taxon>Metazoa</taxon>
        <taxon>Ecdysozoa</taxon>
        <taxon>Arthropoda</taxon>
        <taxon>Hexapoda</taxon>
        <taxon>Insecta</taxon>
        <taxon>Pterygota</taxon>
        <taxon>Neoptera</taxon>
        <taxon>Endopterygota</taxon>
        <taxon>Diptera</taxon>
        <taxon>Nematocera</taxon>
        <taxon>Chironomoidea</taxon>
        <taxon>Chironomidae</taxon>
        <taxon>Clunio</taxon>
    </lineage>
</organism>
<evidence type="ECO:0000256" key="6">
    <source>
        <dbReference type="ARBA" id="ARBA00022777"/>
    </source>
</evidence>
<evidence type="ECO:0000256" key="7">
    <source>
        <dbReference type="ARBA" id="ARBA00022840"/>
    </source>
</evidence>
<evidence type="ECO:0000256" key="5">
    <source>
        <dbReference type="ARBA" id="ARBA00022741"/>
    </source>
</evidence>
<dbReference type="Proteomes" id="UP000183832">
    <property type="component" value="Unassembled WGS sequence"/>
</dbReference>
<dbReference type="PROSITE" id="PS50011">
    <property type="entry name" value="PROTEIN_KINASE_DOM"/>
    <property type="match status" value="1"/>
</dbReference>
<dbReference type="InterPro" id="IPR000488">
    <property type="entry name" value="Death_dom"/>
</dbReference>
<evidence type="ECO:0000256" key="1">
    <source>
        <dbReference type="ARBA" id="ARBA00008718"/>
    </source>
</evidence>
<dbReference type="InterPro" id="IPR008271">
    <property type="entry name" value="Ser/Thr_kinase_AS"/>
</dbReference>
<comment type="catalytic activity">
    <reaction evidence="9">
        <text>L-seryl-[protein] + ATP = O-phospho-L-seryl-[protein] + ADP + H(+)</text>
        <dbReference type="Rhea" id="RHEA:17989"/>
        <dbReference type="Rhea" id="RHEA-COMP:9863"/>
        <dbReference type="Rhea" id="RHEA-COMP:11604"/>
        <dbReference type="ChEBI" id="CHEBI:15378"/>
        <dbReference type="ChEBI" id="CHEBI:29999"/>
        <dbReference type="ChEBI" id="CHEBI:30616"/>
        <dbReference type="ChEBI" id="CHEBI:83421"/>
        <dbReference type="ChEBI" id="CHEBI:456216"/>
        <dbReference type="EC" id="2.7.11.1"/>
    </reaction>
</comment>
<dbReference type="GO" id="GO:0007165">
    <property type="term" value="P:signal transduction"/>
    <property type="evidence" value="ECO:0007669"/>
    <property type="project" value="InterPro"/>
</dbReference>
<evidence type="ECO:0000259" key="12">
    <source>
        <dbReference type="PROSITE" id="PS50011"/>
    </source>
</evidence>
<dbReference type="GO" id="GO:0045087">
    <property type="term" value="P:innate immune response"/>
    <property type="evidence" value="ECO:0007669"/>
    <property type="project" value="UniProtKB-ARBA"/>
</dbReference>
<evidence type="ECO:0000313" key="14">
    <source>
        <dbReference type="EMBL" id="CRK91680.1"/>
    </source>
</evidence>
<dbReference type="GO" id="GO:0004674">
    <property type="term" value="F:protein serine/threonine kinase activity"/>
    <property type="evidence" value="ECO:0007669"/>
    <property type="project" value="UniProtKB-KW"/>
</dbReference>